<feature type="compositionally biased region" description="Basic and acidic residues" evidence="1">
    <location>
        <begin position="360"/>
        <end position="444"/>
    </location>
</feature>
<feature type="compositionally biased region" description="Basic and acidic residues" evidence="1">
    <location>
        <begin position="508"/>
        <end position="543"/>
    </location>
</feature>
<feature type="compositionally biased region" description="Basic and acidic residues" evidence="1">
    <location>
        <begin position="68"/>
        <end position="82"/>
    </location>
</feature>
<feature type="compositionally biased region" description="Acidic residues" evidence="1">
    <location>
        <begin position="120"/>
        <end position="132"/>
    </location>
</feature>
<dbReference type="InterPro" id="IPR050410">
    <property type="entry name" value="CCR4/nocturin_mRNA_transcr"/>
</dbReference>
<dbReference type="InterPro" id="IPR036691">
    <property type="entry name" value="Endo/exonu/phosph_ase_sf"/>
</dbReference>
<protein>
    <recommendedName>
        <fullName evidence="4">Endonuclease/exonuclease/phosphatase domain-containing protein</fullName>
    </recommendedName>
</protein>
<sequence length="946" mass="105522">MPRKTSQRSAAIAESKNEGNAPRRSGRATTKQEITITKEASRSRRSSTAAQTAASVADSRAPRSKGGSRRESTSPSDSRSRTGGETPATRVKSTRRSTGRINYKESDGEEEVPNTKFDENFESGDDLEESESDEKSKTRGRSRSTKAAAKTSEKSKATSRSRRGRPSKKKEDEEDEENETFDVSDDSNEPEEVPLKRGRAVKEKEPAKSVRNRRQKSEVTEVKSKAATEDKSRQTRRSGRGSTNKEDSPKKRPMRGVQAKRYAEDDDDEIEEISDSKADDDEVIEMKESEGRKRKRGASPEEANKRLKDASDEHGEEQSKELEEKEEKQITEKEKESMEEKKFVEEPMEIDASDSAEIPETEKKADEPKEEKSADLKVEEKVDQTDKEPVEEIMDQKCTEEKMEHEDSDSASKEKKNIANKQEDMESSSKDENIESSDSEKKIELSSSEMNDVKEADKVKATDTLVDDIKIDLSKAEKVPEPISQAAEQKSEKDNLPPAQPPLSSEANLEKSIDNKPEPPFDTTVKDNNEILKSENVTQEEKNVPSIEETTVPSVTPVPATPPKESITDTTLNGAEQSSNTQNSTHEVLNVSTPNVNFDRTENNTPKANGAHNDVQHTNSPLKDQYCLLPGRKYVINSKLNENLRQNLKNKMFGFVSFNLGTPDSDAYLQKDKLLNELSKLDANVICLQQVAKPFYNAVLEPSLDALGFKSIFSQPQDSLKGVATFYKSSLFRLSGKSDISLRELVEKEIEASPLDSEQKAAVKSHIRRCGSVLFTHFSTVIGTQTITVANVQIPRSDFSSHALQISCLAQEVIRINGGTNKPLILGGEFNIAENDASYQLLRDGYLSNEMIEELQQRKDVVLPDNKHDSLVNLLWKSFQHPSSNLCSCYHSVLDHEFIIPELKTASPDLLWFSSDSLHTVGVLDVVSDKTGDHHLSLKADIAFSI</sequence>
<feature type="compositionally biased region" description="Polar residues" evidence="1">
    <location>
        <begin position="568"/>
        <end position="584"/>
    </location>
</feature>
<feature type="compositionally biased region" description="Low complexity" evidence="1">
    <location>
        <begin position="46"/>
        <end position="59"/>
    </location>
</feature>
<feature type="compositionally biased region" description="Acidic residues" evidence="1">
    <location>
        <begin position="172"/>
        <end position="192"/>
    </location>
</feature>
<feature type="compositionally biased region" description="Basic residues" evidence="1">
    <location>
        <begin position="157"/>
        <end position="168"/>
    </location>
</feature>
<dbReference type="GO" id="GO:0000175">
    <property type="term" value="F:3'-5'-RNA exonuclease activity"/>
    <property type="evidence" value="ECO:0007669"/>
    <property type="project" value="TreeGrafter"/>
</dbReference>
<evidence type="ECO:0000313" key="3">
    <source>
        <dbReference type="Proteomes" id="UP001497382"/>
    </source>
</evidence>
<name>A0AAV2B0M4_9ARAC</name>
<reference evidence="2 3" key="1">
    <citation type="submission" date="2024-04" db="EMBL/GenBank/DDBJ databases">
        <authorList>
            <person name="Rising A."/>
            <person name="Reimegard J."/>
            <person name="Sonavane S."/>
            <person name="Akerstrom W."/>
            <person name="Nylinder S."/>
            <person name="Hedman E."/>
            <person name="Kallberg Y."/>
        </authorList>
    </citation>
    <scope>NUCLEOTIDE SEQUENCE [LARGE SCALE GENOMIC DNA]</scope>
</reference>
<feature type="compositionally biased region" description="Basic and acidic residues" evidence="1">
    <location>
        <begin position="215"/>
        <end position="233"/>
    </location>
</feature>
<dbReference type="SUPFAM" id="SSF56219">
    <property type="entry name" value="DNase I-like"/>
    <property type="match status" value="1"/>
</dbReference>
<feature type="compositionally biased region" description="Basic and acidic residues" evidence="1">
    <location>
        <begin position="451"/>
        <end position="480"/>
    </location>
</feature>
<dbReference type="AlphaFoldDB" id="A0AAV2B0M4"/>
<comment type="caution">
    <text evidence="2">The sequence shown here is derived from an EMBL/GenBank/DDBJ whole genome shotgun (WGS) entry which is preliminary data.</text>
</comment>
<gene>
    <name evidence="2" type="ORF">LARSCL_LOCUS15820</name>
</gene>
<evidence type="ECO:0000313" key="2">
    <source>
        <dbReference type="EMBL" id="CAL1289245.1"/>
    </source>
</evidence>
<feature type="compositionally biased region" description="Acidic residues" evidence="1">
    <location>
        <begin position="264"/>
        <end position="283"/>
    </location>
</feature>
<dbReference type="PANTHER" id="PTHR12121">
    <property type="entry name" value="CARBON CATABOLITE REPRESSOR PROTEIN 4"/>
    <property type="match status" value="1"/>
</dbReference>
<evidence type="ECO:0000256" key="1">
    <source>
        <dbReference type="SAM" id="MobiDB-lite"/>
    </source>
</evidence>
<feature type="compositionally biased region" description="Basic and acidic residues" evidence="1">
    <location>
        <begin position="298"/>
        <end position="345"/>
    </location>
</feature>
<dbReference type="PANTHER" id="PTHR12121:SF98">
    <property type="entry name" value="ENDONUCLEASE_EXONUCLEASE_PHOSPHATASE DOMAIN-CONTAINING PROTEIN"/>
    <property type="match status" value="1"/>
</dbReference>
<organism evidence="2 3">
    <name type="scientific">Larinioides sclopetarius</name>
    <dbReference type="NCBI Taxonomy" id="280406"/>
    <lineage>
        <taxon>Eukaryota</taxon>
        <taxon>Metazoa</taxon>
        <taxon>Ecdysozoa</taxon>
        <taxon>Arthropoda</taxon>
        <taxon>Chelicerata</taxon>
        <taxon>Arachnida</taxon>
        <taxon>Araneae</taxon>
        <taxon>Araneomorphae</taxon>
        <taxon>Entelegynae</taxon>
        <taxon>Araneoidea</taxon>
        <taxon>Araneidae</taxon>
        <taxon>Larinioides</taxon>
    </lineage>
</organism>
<accession>A0AAV2B0M4</accession>
<feature type="compositionally biased region" description="Acidic residues" evidence="1">
    <location>
        <begin position="346"/>
        <end position="359"/>
    </location>
</feature>
<proteinExistence type="predicted"/>
<dbReference type="Gene3D" id="3.60.10.10">
    <property type="entry name" value="Endonuclease/exonuclease/phosphatase"/>
    <property type="match status" value="1"/>
</dbReference>
<feature type="region of interest" description="Disordered" evidence="1">
    <location>
        <begin position="1"/>
        <end position="584"/>
    </location>
</feature>
<dbReference type="Proteomes" id="UP001497382">
    <property type="component" value="Unassembled WGS sequence"/>
</dbReference>
<dbReference type="EMBL" id="CAXIEN010000245">
    <property type="protein sequence ID" value="CAL1289245.1"/>
    <property type="molecule type" value="Genomic_DNA"/>
</dbReference>
<keyword evidence="3" id="KW-1185">Reference proteome</keyword>
<evidence type="ECO:0008006" key="4">
    <source>
        <dbReference type="Google" id="ProtNLM"/>
    </source>
</evidence>